<dbReference type="PROSITE" id="PS00723">
    <property type="entry name" value="POLYPRENYL_SYNTHASE_1"/>
    <property type="match status" value="1"/>
</dbReference>
<evidence type="ECO:0000313" key="10">
    <source>
        <dbReference type="EMBL" id="OJJ73713.1"/>
    </source>
</evidence>
<protein>
    <submittedName>
        <fullName evidence="10">Uncharacterized protein</fullName>
    </submittedName>
</protein>
<evidence type="ECO:0000256" key="3">
    <source>
        <dbReference type="ARBA" id="ARBA00022723"/>
    </source>
</evidence>
<evidence type="ECO:0000256" key="1">
    <source>
        <dbReference type="ARBA" id="ARBA00004721"/>
    </source>
</evidence>
<sequence>MGWASGVVLTPEEEEYAGPVTYLAFIVLAVTNDIWSWEREKRVTRQSGGSVPLVNAVHVVMQTHNTDEECAKKIVSSQILEEHEERYCRLRDEYLRKPDISMSIKKWFRILELSIAGNALWSVRAIRYHQDVRNPYQGSFDFPSVFRSLKVTQFAPKLLFTEARPKNPALTPAPRLGDSILWKPYEYLTSSPSKDFCNHLIDALQEWYKLPQASLATISGIATLLHEASLMLDDIQDDSPLRRGKPAVHTIFGVGQTINSACYQINNALRLCLQLSPSAGLIFSDQLAHLFTGQAHDLHWARHKRIPTEEDYFRMVDGKNGALLTLISRLMQNEGTQNSTLDLSHLMNLIGRAYQLRDDYQNLASADYTTQRGFCQDLDEGKISYPLIRTIQSSDDPTILMEWLQQQQGNSNSHETKTFILGMIEQSGSLEATRSVLRDLSVEMMRQLEMIESMTGVKNWMLGSILAKLQGEFSTEKKESKKESSLEKVLRVWGGYRDEAWRDVLN</sequence>
<dbReference type="OrthoDB" id="6921389at2759"/>
<dbReference type="GO" id="GO:0008299">
    <property type="term" value="P:isoprenoid biosynthetic process"/>
    <property type="evidence" value="ECO:0007669"/>
    <property type="project" value="UniProtKB-KW"/>
</dbReference>
<dbReference type="EMBL" id="KV878682">
    <property type="protein sequence ID" value="OJJ73713.1"/>
    <property type="molecule type" value="Genomic_DNA"/>
</dbReference>
<keyword evidence="5" id="KW-0414">Isoprene biosynthesis</keyword>
<comment type="similarity">
    <text evidence="8">In the C-terminal section; belongs to the FPP/GGPP synthase family.</text>
</comment>
<dbReference type="GO" id="GO:0016829">
    <property type="term" value="F:lyase activity"/>
    <property type="evidence" value="ECO:0007669"/>
    <property type="project" value="UniProtKB-KW"/>
</dbReference>
<dbReference type="GeneID" id="93579619"/>
<dbReference type="PANTHER" id="PTHR12001">
    <property type="entry name" value="GERANYLGERANYL PYROPHOSPHATE SYNTHASE"/>
    <property type="match status" value="1"/>
</dbReference>
<accession>A0A1L9UPN9</accession>
<reference evidence="11" key="1">
    <citation type="journal article" date="2017" name="Genome Biol.">
        <title>Comparative genomics reveals high biological diversity and specific adaptations in the industrially and medically important fungal genus Aspergillus.</title>
        <authorList>
            <person name="de Vries R.P."/>
            <person name="Riley R."/>
            <person name="Wiebenga A."/>
            <person name="Aguilar-Osorio G."/>
            <person name="Amillis S."/>
            <person name="Uchima C.A."/>
            <person name="Anderluh G."/>
            <person name="Asadollahi M."/>
            <person name="Askin M."/>
            <person name="Barry K."/>
            <person name="Battaglia E."/>
            <person name="Bayram O."/>
            <person name="Benocci T."/>
            <person name="Braus-Stromeyer S.A."/>
            <person name="Caldana C."/>
            <person name="Canovas D."/>
            <person name="Cerqueira G.C."/>
            <person name="Chen F."/>
            <person name="Chen W."/>
            <person name="Choi C."/>
            <person name="Clum A."/>
            <person name="Dos Santos R.A."/>
            <person name="Damasio A.R."/>
            <person name="Diallinas G."/>
            <person name="Emri T."/>
            <person name="Fekete E."/>
            <person name="Flipphi M."/>
            <person name="Freyberg S."/>
            <person name="Gallo A."/>
            <person name="Gournas C."/>
            <person name="Habgood R."/>
            <person name="Hainaut M."/>
            <person name="Harispe M.L."/>
            <person name="Henrissat B."/>
            <person name="Hilden K.S."/>
            <person name="Hope R."/>
            <person name="Hossain A."/>
            <person name="Karabika E."/>
            <person name="Karaffa L."/>
            <person name="Karanyi Z."/>
            <person name="Krasevec N."/>
            <person name="Kuo A."/>
            <person name="Kusch H."/>
            <person name="LaButti K."/>
            <person name="Lagendijk E.L."/>
            <person name="Lapidus A."/>
            <person name="Levasseur A."/>
            <person name="Lindquist E."/>
            <person name="Lipzen A."/>
            <person name="Logrieco A.F."/>
            <person name="MacCabe A."/>
            <person name="Maekelae M.R."/>
            <person name="Malavazi I."/>
            <person name="Melin P."/>
            <person name="Meyer V."/>
            <person name="Mielnichuk N."/>
            <person name="Miskei M."/>
            <person name="Molnar A.P."/>
            <person name="Mule G."/>
            <person name="Ngan C.Y."/>
            <person name="Orejas M."/>
            <person name="Orosz E."/>
            <person name="Ouedraogo J.P."/>
            <person name="Overkamp K.M."/>
            <person name="Park H.-S."/>
            <person name="Perrone G."/>
            <person name="Piumi F."/>
            <person name="Punt P.J."/>
            <person name="Ram A.F."/>
            <person name="Ramon A."/>
            <person name="Rauscher S."/>
            <person name="Record E."/>
            <person name="Riano-Pachon D.M."/>
            <person name="Robert V."/>
            <person name="Roehrig J."/>
            <person name="Ruller R."/>
            <person name="Salamov A."/>
            <person name="Salih N.S."/>
            <person name="Samson R.A."/>
            <person name="Sandor E."/>
            <person name="Sanguinetti M."/>
            <person name="Schuetze T."/>
            <person name="Sepcic K."/>
            <person name="Shelest E."/>
            <person name="Sherlock G."/>
            <person name="Sophianopoulou V."/>
            <person name="Squina F.M."/>
            <person name="Sun H."/>
            <person name="Susca A."/>
            <person name="Todd R.B."/>
            <person name="Tsang A."/>
            <person name="Unkles S.E."/>
            <person name="van de Wiele N."/>
            <person name="van Rossen-Uffink D."/>
            <person name="Oliveira J.V."/>
            <person name="Vesth T.C."/>
            <person name="Visser J."/>
            <person name="Yu J.-H."/>
            <person name="Zhou M."/>
            <person name="Andersen M.R."/>
            <person name="Archer D.B."/>
            <person name="Baker S.E."/>
            <person name="Benoit I."/>
            <person name="Brakhage A.A."/>
            <person name="Braus G.H."/>
            <person name="Fischer R."/>
            <person name="Frisvad J.C."/>
            <person name="Goldman G.H."/>
            <person name="Houbraken J."/>
            <person name="Oakley B."/>
            <person name="Pocsi I."/>
            <person name="Scazzocchio C."/>
            <person name="Seiboth B."/>
            <person name="vanKuyk P.A."/>
            <person name="Wortman J."/>
            <person name="Dyer P.S."/>
            <person name="Grigoriev I.V."/>
        </authorList>
    </citation>
    <scope>NUCLEOTIDE SEQUENCE [LARGE SCALE GENOMIC DNA]</scope>
    <source>
        <strain evidence="11">CBS 101740 / IMI 381727 / IBT 21946</strain>
    </source>
</reference>
<dbReference type="GO" id="GO:0046165">
    <property type="term" value="P:alcohol biosynthetic process"/>
    <property type="evidence" value="ECO:0007669"/>
    <property type="project" value="UniProtKB-ARBA"/>
</dbReference>
<keyword evidence="6" id="KW-0456">Lyase</keyword>
<comment type="similarity">
    <text evidence="9">In the N-terminal section; belongs to the terpene synthase family.</text>
</comment>
<dbReference type="SFLD" id="SFLDS00005">
    <property type="entry name" value="Isoprenoid_Synthase_Type_I"/>
    <property type="match status" value="1"/>
</dbReference>
<dbReference type="Pfam" id="PF19086">
    <property type="entry name" value="Terpene_syn_C_2"/>
    <property type="match status" value="1"/>
</dbReference>
<dbReference type="OMA" id="HITHYIG"/>
<dbReference type="Pfam" id="PF00348">
    <property type="entry name" value="polyprenyl_synt"/>
    <property type="match status" value="1"/>
</dbReference>
<keyword evidence="4" id="KW-0460">Magnesium</keyword>
<gene>
    <name evidence="10" type="ORF">ASPBRDRAFT_53840</name>
</gene>
<evidence type="ECO:0000256" key="5">
    <source>
        <dbReference type="ARBA" id="ARBA00023229"/>
    </source>
</evidence>
<dbReference type="AlphaFoldDB" id="A0A1L9UPN9"/>
<keyword evidence="2" id="KW-0808">Transferase</keyword>
<dbReference type="PANTHER" id="PTHR12001:SF72">
    <property type="entry name" value="THIJ_PFPI FAMILY PROTEIN (AFU_ORTHOLOGUE AFUA_3G01210)-RELATED"/>
    <property type="match status" value="1"/>
</dbReference>
<name>A0A1L9UPN9_ASPBC</name>
<dbReference type="GO" id="GO:0004659">
    <property type="term" value="F:prenyltransferase activity"/>
    <property type="evidence" value="ECO:0007669"/>
    <property type="project" value="InterPro"/>
</dbReference>
<dbReference type="SUPFAM" id="SSF48576">
    <property type="entry name" value="Terpenoid synthases"/>
    <property type="match status" value="2"/>
</dbReference>
<evidence type="ECO:0000256" key="7">
    <source>
        <dbReference type="ARBA" id="ARBA00023268"/>
    </source>
</evidence>
<comment type="pathway">
    <text evidence="1">Secondary metabolite biosynthesis; terpenoid biosynthesis.</text>
</comment>
<keyword evidence="7" id="KW-0511">Multifunctional enzyme</keyword>
<organism evidence="10 11">
    <name type="scientific">Aspergillus brasiliensis (strain CBS 101740 / IMI 381727 / IBT 21946)</name>
    <dbReference type="NCBI Taxonomy" id="767769"/>
    <lineage>
        <taxon>Eukaryota</taxon>
        <taxon>Fungi</taxon>
        <taxon>Dikarya</taxon>
        <taxon>Ascomycota</taxon>
        <taxon>Pezizomycotina</taxon>
        <taxon>Eurotiomycetes</taxon>
        <taxon>Eurotiomycetidae</taxon>
        <taxon>Eurotiales</taxon>
        <taxon>Aspergillaceae</taxon>
        <taxon>Aspergillus</taxon>
        <taxon>Aspergillus subgen. Circumdati</taxon>
    </lineage>
</organism>
<dbReference type="VEuPathDB" id="FungiDB:ASPBRDRAFT_53840"/>
<evidence type="ECO:0000256" key="8">
    <source>
        <dbReference type="ARBA" id="ARBA00038363"/>
    </source>
</evidence>
<dbReference type="GO" id="GO:0046872">
    <property type="term" value="F:metal ion binding"/>
    <property type="evidence" value="ECO:0007669"/>
    <property type="project" value="UniProtKB-KW"/>
</dbReference>
<evidence type="ECO:0000256" key="2">
    <source>
        <dbReference type="ARBA" id="ARBA00022679"/>
    </source>
</evidence>
<dbReference type="Proteomes" id="UP000184499">
    <property type="component" value="Unassembled WGS sequence"/>
</dbReference>
<dbReference type="GO" id="GO:0043386">
    <property type="term" value="P:mycotoxin biosynthetic process"/>
    <property type="evidence" value="ECO:0007669"/>
    <property type="project" value="UniProtKB-ARBA"/>
</dbReference>
<dbReference type="PROSITE" id="PS00444">
    <property type="entry name" value="POLYPRENYL_SYNTHASE_2"/>
    <property type="match status" value="1"/>
</dbReference>
<dbReference type="Gene3D" id="1.10.600.10">
    <property type="entry name" value="Farnesyl Diphosphate Synthase"/>
    <property type="match status" value="2"/>
</dbReference>
<dbReference type="InterPro" id="IPR008949">
    <property type="entry name" value="Isoprenoid_synthase_dom_sf"/>
</dbReference>
<dbReference type="STRING" id="767769.A0A1L9UPN9"/>
<keyword evidence="11" id="KW-1185">Reference proteome</keyword>
<evidence type="ECO:0000313" key="11">
    <source>
        <dbReference type="Proteomes" id="UP000184499"/>
    </source>
</evidence>
<dbReference type="InterPro" id="IPR000092">
    <property type="entry name" value="Polyprenyl_synt"/>
</dbReference>
<evidence type="ECO:0000256" key="6">
    <source>
        <dbReference type="ARBA" id="ARBA00023239"/>
    </source>
</evidence>
<dbReference type="RefSeq" id="XP_067480961.1">
    <property type="nucleotide sequence ID" value="XM_067627131.1"/>
</dbReference>
<keyword evidence="3" id="KW-0479">Metal-binding</keyword>
<proteinExistence type="inferred from homology"/>
<evidence type="ECO:0000256" key="4">
    <source>
        <dbReference type="ARBA" id="ARBA00022842"/>
    </source>
</evidence>
<dbReference type="InterPro" id="IPR033749">
    <property type="entry name" value="Polyprenyl_synt_CS"/>
</dbReference>
<evidence type="ECO:0000256" key="9">
    <source>
        <dbReference type="ARBA" id="ARBA00038372"/>
    </source>
</evidence>